<accession>X1F5C5</accession>
<proteinExistence type="predicted"/>
<reference evidence="1" key="1">
    <citation type="journal article" date="2014" name="Front. Microbiol.">
        <title>High frequency of phylogenetically diverse reductive dehalogenase-homologous genes in deep subseafloor sedimentary metagenomes.</title>
        <authorList>
            <person name="Kawai M."/>
            <person name="Futagami T."/>
            <person name="Toyoda A."/>
            <person name="Takaki Y."/>
            <person name="Nishi S."/>
            <person name="Hori S."/>
            <person name="Arai W."/>
            <person name="Tsubouchi T."/>
            <person name="Morono Y."/>
            <person name="Uchiyama I."/>
            <person name="Ito T."/>
            <person name="Fujiyama A."/>
            <person name="Inagaki F."/>
            <person name="Takami H."/>
        </authorList>
    </citation>
    <scope>NUCLEOTIDE SEQUENCE</scope>
    <source>
        <strain evidence="1">Expedition CK06-06</strain>
    </source>
</reference>
<name>X1F5C5_9ZZZZ</name>
<feature type="non-terminal residue" evidence="1">
    <location>
        <position position="1"/>
    </location>
</feature>
<evidence type="ECO:0000313" key="1">
    <source>
        <dbReference type="EMBL" id="GAH24574.1"/>
    </source>
</evidence>
<protein>
    <submittedName>
        <fullName evidence="1">Uncharacterized protein</fullName>
    </submittedName>
</protein>
<gene>
    <name evidence="1" type="ORF">S03H2_05196</name>
</gene>
<comment type="caution">
    <text evidence="1">The sequence shown here is derived from an EMBL/GenBank/DDBJ whole genome shotgun (WGS) entry which is preliminary data.</text>
</comment>
<dbReference type="AlphaFoldDB" id="X1F5C5"/>
<sequence>LLTRFKQTAESIMPEIKNKPAKPLEPTPVNHKTLRNIYNKWEYSNISNEKSPAFYKKIRK</sequence>
<organism evidence="1">
    <name type="scientific">marine sediment metagenome</name>
    <dbReference type="NCBI Taxonomy" id="412755"/>
    <lineage>
        <taxon>unclassified sequences</taxon>
        <taxon>metagenomes</taxon>
        <taxon>ecological metagenomes</taxon>
    </lineage>
</organism>
<dbReference type="EMBL" id="BARU01002142">
    <property type="protein sequence ID" value="GAH24574.1"/>
    <property type="molecule type" value="Genomic_DNA"/>
</dbReference>